<feature type="active site" description="Proton donor" evidence="6">
    <location>
        <position position="278"/>
    </location>
</feature>
<keyword evidence="9" id="KW-1185">Reference proteome</keyword>
<organism evidence="8 9">
    <name type="scientific">Sphingomonas echinoides</name>
    <dbReference type="NCBI Taxonomy" id="59803"/>
    <lineage>
        <taxon>Bacteria</taxon>
        <taxon>Pseudomonadati</taxon>
        <taxon>Pseudomonadota</taxon>
        <taxon>Alphaproteobacteria</taxon>
        <taxon>Sphingomonadales</taxon>
        <taxon>Sphingomonadaceae</taxon>
        <taxon>Sphingomonas</taxon>
    </lineage>
</organism>
<comment type="caution">
    <text evidence="8">The sequence shown here is derived from an EMBL/GenBank/DDBJ whole genome shotgun (WGS) entry which is preliminary data.</text>
</comment>
<reference evidence="8 9" key="1">
    <citation type="submission" date="2023-11" db="EMBL/GenBank/DDBJ databases">
        <title>MicrobeMod: A computational toolkit for identifying prokaryotic methylation and restriction-modification with nanopore sequencing.</title>
        <authorList>
            <person name="Crits-Christoph A."/>
            <person name="Kang S.C."/>
            <person name="Lee H."/>
            <person name="Ostrov N."/>
        </authorList>
    </citation>
    <scope>NUCLEOTIDE SEQUENCE [LARGE SCALE GENOMIC DNA]</scope>
    <source>
        <strain evidence="8 9">ATCC 14820</strain>
    </source>
</reference>
<evidence type="ECO:0000256" key="4">
    <source>
        <dbReference type="ARBA" id="ARBA00012065"/>
    </source>
</evidence>
<dbReference type="InterPro" id="IPR029058">
    <property type="entry name" value="AB_hydrolase_fold"/>
</dbReference>
<sequence length="333" mass="36377">MTVPPRGVPLSALDVSRLYWHDACHKESAVEILQTPEERFERLADYPFAPHYQSVTDADGTALRIHYLDEGPRDAAPVLLLHGEPSWSYLYRKFVPPLTAAGHRVIAPDLIGFGKSDKPAARADYTYERHVAWMSDWLTALDLQGITLFCQDWGGLIGLRLVAAFPDRFARLVVANTGLPVGSGSSAGFDAWLAFSQNVPLFPVGAIVNGGTTRELSADEIAAYDAPFPDERYKEGARQFPTLVPITPEHASVAENRAAWTVLERFDKPVLTAFSDKDAVTAGGEKIFIERIPGARGQPHTIITGGGHFLQEDAPEQLSTLIDSFIRSTGAPA</sequence>
<evidence type="ECO:0000313" key="8">
    <source>
        <dbReference type="EMBL" id="MDX5983595.1"/>
    </source>
</evidence>
<feature type="domain" description="AB hydrolase-1" evidence="7">
    <location>
        <begin position="77"/>
        <end position="289"/>
    </location>
</feature>
<dbReference type="InterPro" id="IPR023489">
    <property type="entry name" value="Haloalkane_dehalogenase_1"/>
</dbReference>
<comment type="subunit">
    <text evidence="3 6">Monomer.</text>
</comment>
<evidence type="ECO:0000256" key="2">
    <source>
        <dbReference type="ARBA" id="ARBA00008794"/>
    </source>
</evidence>
<evidence type="ECO:0000259" key="7">
    <source>
        <dbReference type="Pfam" id="PF00561"/>
    </source>
</evidence>
<dbReference type="InterPro" id="IPR050228">
    <property type="entry name" value="Carboxylesterase_BioH"/>
</dbReference>
<dbReference type="PANTHER" id="PTHR43194:SF2">
    <property type="entry name" value="PEROXISOMAL MEMBRANE PROTEIN LPX1"/>
    <property type="match status" value="1"/>
</dbReference>
<evidence type="ECO:0000256" key="5">
    <source>
        <dbReference type="ARBA" id="ARBA00022801"/>
    </source>
</evidence>
<dbReference type="PRINTS" id="PR00412">
    <property type="entry name" value="EPOXHYDRLASE"/>
</dbReference>
<proteinExistence type="inferred from homology"/>
<dbReference type="EC" id="3.8.1.5" evidence="4 6"/>
<dbReference type="EMBL" id="JAWXXV010000001">
    <property type="protein sequence ID" value="MDX5983595.1"/>
    <property type="molecule type" value="Genomic_DNA"/>
</dbReference>
<feature type="active site" description="Nucleophile" evidence="6">
    <location>
        <position position="152"/>
    </location>
</feature>
<comment type="function">
    <text evidence="6">Catalyzes hydrolytic cleavage of carbon-halogen bonds in halogenated aliphatic compounds, leading to the formation of the corresponding primary alcohols, halide ions and protons.</text>
</comment>
<dbReference type="Gene3D" id="3.40.50.1820">
    <property type="entry name" value="alpha/beta hydrolase"/>
    <property type="match status" value="1"/>
</dbReference>
<dbReference type="PANTHER" id="PTHR43194">
    <property type="entry name" value="HYDROLASE ALPHA/BETA FOLD FAMILY"/>
    <property type="match status" value="1"/>
</dbReference>
<evidence type="ECO:0000313" key="9">
    <source>
        <dbReference type="Proteomes" id="UP001279660"/>
    </source>
</evidence>
<dbReference type="InterPro" id="IPR000639">
    <property type="entry name" value="Epox_hydrolase-like"/>
</dbReference>
<dbReference type="SUPFAM" id="SSF53474">
    <property type="entry name" value="alpha/beta-Hydrolases"/>
    <property type="match status" value="1"/>
</dbReference>
<name>A0ABU4PNQ3_9SPHN</name>
<comment type="catalytic activity">
    <reaction evidence="1 6">
        <text>1-haloalkane + H2O = a halide anion + a primary alcohol + H(+)</text>
        <dbReference type="Rhea" id="RHEA:19081"/>
        <dbReference type="ChEBI" id="CHEBI:15377"/>
        <dbReference type="ChEBI" id="CHEBI:15378"/>
        <dbReference type="ChEBI" id="CHEBI:15734"/>
        <dbReference type="ChEBI" id="CHEBI:16042"/>
        <dbReference type="ChEBI" id="CHEBI:18060"/>
        <dbReference type="EC" id="3.8.1.5"/>
    </reaction>
</comment>
<feature type="active site" description="Proton acceptor" evidence="6">
    <location>
        <position position="308"/>
    </location>
</feature>
<evidence type="ECO:0000256" key="3">
    <source>
        <dbReference type="ARBA" id="ARBA00011245"/>
    </source>
</evidence>
<evidence type="ECO:0000256" key="6">
    <source>
        <dbReference type="HAMAP-Rule" id="MF_01230"/>
    </source>
</evidence>
<dbReference type="Proteomes" id="UP001279660">
    <property type="component" value="Unassembled WGS sequence"/>
</dbReference>
<accession>A0ABU4PNQ3</accession>
<dbReference type="HAMAP" id="MF_01230">
    <property type="entry name" value="Haloalk_dehal_type1"/>
    <property type="match status" value="1"/>
</dbReference>
<evidence type="ECO:0000256" key="1">
    <source>
        <dbReference type="ARBA" id="ARBA00001644"/>
    </source>
</evidence>
<comment type="similarity">
    <text evidence="2 6">Belongs to the haloalkane dehalogenase family. Type 1 subfamily.</text>
</comment>
<keyword evidence="5 6" id="KW-0378">Hydrolase</keyword>
<dbReference type="PRINTS" id="PR00111">
    <property type="entry name" value="ABHYDROLASE"/>
</dbReference>
<dbReference type="Pfam" id="PF00561">
    <property type="entry name" value="Abhydrolase_1"/>
    <property type="match status" value="1"/>
</dbReference>
<dbReference type="NCBIfam" id="NF002043">
    <property type="entry name" value="PRK00870.1"/>
    <property type="match status" value="1"/>
</dbReference>
<dbReference type="InterPro" id="IPR000073">
    <property type="entry name" value="AB_hydrolase_1"/>
</dbReference>
<protein>
    <recommendedName>
        <fullName evidence="4 6">Haloalkane dehalogenase</fullName>
        <ecNumber evidence="4 6">3.8.1.5</ecNumber>
    </recommendedName>
</protein>
<gene>
    <name evidence="6" type="primary">dhmA</name>
    <name evidence="8" type="ORF">SIL82_04925</name>
</gene>